<accession>A1ZMB4</accession>
<reference evidence="1 2" key="1">
    <citation type="submission" date="2007-01" db="EMBL/GenBank/DDBJ databases">
        <authorList>
            <person name="Haygood M."/>
            <person name="Podell S."/>
            <person name="Anderson C."/>
            <person name="Hopkinson B."/>
            <person name="Roe K."/>
            <person name="Barbeau K."/>
            <person name="Gaasterland T."/>
            <person name="Ferriera S."/>
            <person name="Johnson J."/>
            <person name="Kravitz S."/>
            <person name="Beeson K."/>
            <person name="Sutton G."/>
            <person name="Rogers Y.-H."/>
            <person name="Friedman R."/>
            <person name="Frazier M."/>
            <person name="Venter J.C."/>
        </authorList>
    </citation>
    <scope>NUCLEOTIDE SEQUENCE [LARGE SCALE GENOMIC DNA]</scope>
    <source>
        <strain evidence="1 2">ATCC 23134</strain>
    </source>
</reference>
<name>A1ZMB4_MICM2</name>
<evidence type="ECO:0000313" key="1">
    <source>
        <dbReference type="EMBL" id="EAY28294.1"/>
    </source>
</evidence>
<evidence type="ECO:0000313" key="2">
    <source>
        <dbReference type="Proteomes" id="UP000004095"/>
    </source>
</evidence>
<dbReference type="AlphaFoldDB" id="A1ZMB4"/>
<dbReference type="Proteomes" id="UP000004095">
    <property type="component" value="Unassembled WGS sequence"/>
</dbReference>
<dbReference type="EMBL" id="AAWS01000016">
    <property type="protein sequence ID" value="EAY28294.1"/>
    <property type="molecule type" value="Genomic_DNA"/>
</dbReference>
<comment type="caution">
    <text evidence="1">The sequence shown here is derived from an EMBL/GenBank/DDBJ whole genome shotgun (WGS) entry which is preliminary data.</text>
</comment>
<protein>
    <submittedName>
        <fullName evidence="1">Uncharacterized protein</fullName>
    </submittedName>
</protein>
<organism evidence="1 2">
    <name type="scientific">Microscilla marina ATCC 23134</name>
    <dbReference type="NCBI Taxonomy" id="313606"/>
    <lineage>
        <taxon>Bacteria</taxon>
        <taxon>Pseudomonadati</taxon>
        <taxon>Bacteroidota</taxon>
        <taxon>Cytophagia</taxon>
        <taxon>Cytophagales</taxon>
        <taxon>Microscillaceae</taxon>
        <taxon>Microscilla</taxon>
    </lineage>
</organism>
<gene>
    <name evidence="1" type="ORF">M23134_03846</name>
</gene>
<proteinExistence type="predicted"/>
<keyword evidence="2" id="KW-1185">Reference proteome</keyword>
<sequence length="70" mass="8053">MVLPLVASSQDKFSARAPVLYMSTPQISIGDLGETWVLSPATYSLFYASKVGALWHRKQLYFYRIWKIVR</sequence>